<proteinExistence type="predicted"/>
<evidence type="ECO:0000256" key="1">
    <source>
        <dbReference type="SAM" id="Phobius"/>
    </source>
</evidence>
<feature type="transmembrane region" description="Helical" evidence="1">
    <location>
        <begin position="267"/>
        <end position="288"/>
    </location>
</feature>
<keyword evidence="1" id="KW-1133">Transmembrane helix</keyword>
<evidence type="ECO:0000313" key="3">
    <source>
        <dbReference type="Proteomes" id="UP000267029"/>
    </source>
</evidence>
<dbReference type="OrthoDB" id="6244800at2759"/>
<feature type="transmembrane region" description="Helical" evidence="1">
    <location>
        <begin position="232"/>
        <end position="255"/>
    </location>
</feature>
<keyword evidence="1" id="KW-0812">Transmembrane</keyword>
<evidence type="ECO:0000313" key="2">
    <source>
        <dbReference type="EMBL" id="VDD79655.1"/>
    </source>
</evidence>
<dbReference type="Proteomes" id="UP000267029">
    <property type="component" value="Unassembled WGS sequence"/>
</dbReference>
<feature type="transmembrane region" description="Helical" evidence="1">
    <location>
        <begin position="78"/>
        <end position="100"/>
    </location>
</feature>
<feature type="transmembrane region" description="Helical" evidence="1">
    <location>
        <begin position="192"/>
        <end position="212"/>
    </location>
</feature>
<feature type="transmembrane region" description="Helical" evidence="1">
    <location>
        <begin position="106"/>
        <end position="128"/>
    </location>
</feature>
<feature type="transmembrane region" description="Helical" evidence="1">
    <location>
        <begin position="294"/>
        <end position="315"/>
    </location>
</feature>
<accession>A0A0R3UF26</accession>
<protein>
    <submittedName>
        <fullName evidence="2">Uncharacterized protein</fullName>
    </submittedName>
</protein>
<name>A0A0R3UF26_MESCO</name>
<dbReference type="AlphaFoldDB" id="A0A0R3UF26"/>
<organism evidence="2 3">
    <name type="scientific">Mesocestoides corti</name>
    <name type="common">Flatworm</name>
    <dbReference type="NCBI Taxonomy" id="53468"/>
    <lineage>
        <taxon>Eukaryota</taxon>
        <taxon>Metazoa</taxon>
        <taxon>Spiralia</taxon>
        <taxon>Lophotrochozoa</taxon>
        <taxon>Platyhelminthes</taxon>
        <taxon>Cestoda</taxon>
        <taxon>Eucestoda</taxon>
        <taxon>Cyclophyllidea</taxon>
        <taxon>Mesocestoididae</taxon>
        <taxon>Mesocestoides</taxon>
    </lineage>
</organism>
<reference evidence="2 3" key="1">
    <citation type="submission" date="2018-10" db="EMBL/GenBank/DDBJ databases">
        <authorList>
            <consortium name="Pathogen Informatics"/>
        </authorList>
    </citation>
    <scope>NUCLEOTIDE SEQUENCE [LARGE SCALE GENOMIC DNA]</scope>
</reference>
<sequence>MDMRRLAAALLGIAIALIIIALAISDWRNGMAFGGSSYDKEAMIAVTFLIIIGLICLLIVFILDMVMLCQTAVPAGTITARFVILYIGVALITIGVLVFTARRGGLWPYFLVVVGAVFAILVAILAAVSSKLPDERSLFVKPIVDEGSFTVSVIDDSLPHSLSNEMFSLPQLMSSMLTQASKAADGPVTMRGLSTVLLVISIAAIVAALAISDWRNGLAFGGSSHDKEAMTAVTLLIVVGLACFILVFILDVVVLCQSVVPSGLLTARFLILYLGVALVMTGVLVFTARQGRQWPYFLCIVGAVFSVLVAILAAFTSRCVTSERVVIRNPRC</sequence>
<gene>
    <name evidence="2" type="ORF">MCOS_LOCUS5658</name>
</gene>
<keyword evidence="1" id="KW-0472">Membrane</keyword>
<feature type="transmembrane region" description="Helical" evidence="1">
    <location>
        <begin position="42"/>
        <end position="66"/>
    </location>
</feature>
<keyword evidence="3" id="KW-1185">Reference proteome</keyword>
<dbReference type="EMBL" id="UXSR01005205">
    <property type="protein sequence ID" value="VDD79655.1"/>
    <property type="molecule type" value="Genomic_DNA"/>
</dbReference>